<dbReference type="Proteomes" id="UP000541352">
    <property type="component" value="Unassembled WGS sequence"/>
</dbReference>
<keyword evidence="2" id="KW-1003">Cell membrane</keyword>
<evidence type="ECO:0000256" key="4">
    <source>
        <dbReference type="ARBA" id="ARBA00022989"/>
    </source>
</evidence>
<evidence type="ECO:0000313" key="10">
    <source>
        <dbReference type="Proteomes" id="UP000541352"/>
    </source>
</evidence>
<dbReference type="InterPro" id="IPR025857">
    <property type="entry name" value="MacB_PCD"/>
</dbReference>
<feature type="domain" description="ABC3 transporter permease C-terminal" evidence="7">
    <location>
        <begin position="689"/>
        <end position="801"/>
    </location>
</feature>
<evidence type="ECO:0000259" key="7">
    <source>
        <dbReference type="Pfam" id="PF02687"/>
    </source>
</evidence>
<sequence length="809" mass="89947">MLRNYLKIAYRNLLKSKGYAAINVIGIGVAVCICLFLFLIAYLQLTFDAFHTDSNRIFQTYFANNDPESARKSGTMPIPLTPALKVEYPEIEAAARIIAGRKSLIEYQGKYFDKLVTLTDPDFMKVFSFPLLKGNREAVLQELSSIVLSENTAKAIFGNDDPIGKSLKIGNEGNQKQYIVTGILSDAPYNSTIQYDALIRVENLANYQSEKDNWSNNSHLVFVKTNPQVTQASFENRLKSFAKKYYAGVIETLVKKGVKPDERGDLFTLRLQPLANVHFARDIDGGKGTPIALIYVLLGIGFFILLIACINFINLSIARSFTRAKEMGVRKSLGALKKQLFIQIWSESTIICFIGFGVGILLAFSFLSEFNAQFNAKIQLEYAFQPGFMVVMLFLFVLVTFIAGGYPAWQMIKFNPVEVLKGKVSLKRPGLLRNSLLVVQFSMSCLLACATIIALQQVGYLRQQPLGFQKEQVISIPVGNYTNGRQVLQRMRNKLANDPAIVSVTGTGVNLGKGKDRVSSRSVVGFTYKGRKVATDWLLVDYDYLKTLNIKVAAGRDFDPAYPSDSVNRLVITESMANAMGEMNPVGLLLGDDGDTTSTKSQIIGVVPDFHLYSLTSESRPITMHISNTETIHYIFVRVTPQSLVSSMDKLKNVWKEVAPQAEFMGTFLDKNIDDWYQDEEMMSQVFSLAAGIAIFLSCLGLFAVALLVIEQRTKEIGIRKVLGAGLPNLVIVLSKDFIKLILIALTITIPLAWFLMQKWLDSYTYRIEISAWIFAGVGASAIIIALITVSFQTLKAALTNPINSLKSE</sequence>
<evidence type="ECO:0000259" key="8">
    <source>
        <dbReference type="Pfam" id="PF12704"/>
    </source>
</evidence>
<comment type="subcellular location">
    <subcellularLocation>
        <location evidence="1">Cell membrane</location>
        <topology evidence="1">Multi-pass membrane protein</topology>
    </subcellularLocation>
</comment>
<feature type="transmembrane region" description="Helical" evidence="6">
    <location>
        <begin position="292"/>
        <end position="317"/>
    </location>
</feature>
<comment type="caution">
    <text evidence="9">The sequence shown here is derived from an EMBL/GenBank/DDBJ whole genome shotgun (WGS) entry which is preliminary data.</text>
</comment>
<feature type="transmembrane region" description="Helical" evidence="6">
    <location>
        <begin position="686"/>
        <end position="710"/>
    </location>
</feature>
<feature type="transmembrane region" description="Helical" evidence="6">
    <location>
        <begin position="430"/>
        <end position="455"/>
    </location>
</feature>
<feature type="transmembrane region" description="Helical" evidence="6">
    <location>
        <begin position="738"/>
        <end position="758"/>
    </location>
</feature>
<gene>
    <name evidence="9" type="ORF">FHS57_004284</name>
</gene>
<evidence type="ECO:0000256" key="1">
    <source>
        <dbReference type="ARBA" id="ARBA00004651"/>
    </source>
</evidence>
<keyword evidence="5 6" id="KW-0472">Membrane</keyword>
<keyword evidence="3 6" id="KW-0812">Transmembrane</keyword>
<dbReference type="PANTHER" id="PTHR30572">
    <property type="entry name" value="MEMBRANE COMPONENT OF TRANSPORTER-RELATED"/>
    <property type="match status" value="1"/>
</dbReference>
<evidence type="ECO:0000256" key="3">
    <source>
        <dbReference type="ARBA" id="ARBA00022692"/>
    </source>
</evidence>
<feature type="transmembrane region" description="Helical" evidence="6">
    <location>
        <begin position="387"/>
        <end position="409"/>
    </location>
</feature>
<protein>
    <submittedName>
        <fullName evidence="9">ABC-type antimicrobial peptide transport system permease subunit</fullName>
    </submittedName>
</protein>
<evidence type="ECO:0000256" key="6">
    <source>
        <dbReference type="SAM" id="Phobius"/>
    </source>
</evidence>
<feature type="transmembrane region" description="Helical" evidence="6">
    <location>
        <begin position="340"/>
        <end position="367"/>
    </location>
</feature>
<name>A0A7W5ZNL6_9BACT</name>
<keyword evidence="10" id="KW-1185">Reference proteome</keyword>
<evidence type="ECO:0000256" key="2">
    <source>
        <dbReference type="ARBA" id="ARBA00022475"/>
    </source>
</evidence>
<accession>A0A7W5ZNL6</accession>
<feature type="domain" description="MacB-like periplasmic core" evidence="8">
    <location>
        <begin position="25"/>
        <end position="239"/>
    </location>
</feature>
<dbReference type="PANTHER" id="PTHR30572:SF18">
    <property type="entry name" value="ABC-TYPE MACROLIDE FAMILY EXPORT SYSTEM PERMEASE COMPONENT 2"/>
    <property type="match status" value="1"/>
</dbReference>
<feature type="transmembrane region" description="Helical" evidence="6">
    <location>
        <begin position="770"/>
        <end position="792"/>
    </location>
</feature>
<evidence type="ECO:0000256" key="5">
    <source>
        <dbReference type="ARBA" id="ARBA00023136"/>
    </source>
</evidence>
<dbReference type="InterPro" id="IPR003838">
    <property type="entry name" value="ABC3_permease_C"/>
</dbReference>
<organism evidence="9 10">
    <name type="scientific">Runella defluvii</name>
    <dbReference type="NCBI Taxonomy" id="370973"/>
    <lineage>
        <taxon>Bacteria</taxon>
        <taxon>Pseudomonadati</taxon>
        <taxon>Bacteroidota</taxon>
        <taxon>Cytophagia</taxon>
        <taxon>Cytophagales</taxon>
        <taxon>Spirosomataceae</taxon>
        <taxon>Runella</taxon>
    </lineage>
</organism>
<feature type="transmembrane region" description="Helical" evidence="6">
    <location>
        <begin position="20"/>
        <end position="43"/>
    </location>
</feature>
<proteinExistence type="predicted"/>
<dbReference type="AlphaFoldDB" id="A0A7W5ZNL6"/>
<dbReference type="EMBL" id="JACIBY010000010">
    <property type="protein sequence ID" value="MBB3840264.1"/>
    <property type="molecule type" value="Genomic_DNA"/>
</dbReference>
<dbReference type="Pfam" id="PF12704">
    <property type="entry name" value="MacB_PCD"/>
    <property type="match status" value="1"/>
</dbReference>
<dbReference type="Pfam" id="PF02687">
    <property type="entry name" value="FtsX"/>
    <property type="match status" value="2"/>
</dbReference>
<keyword evidence="4 6" id="KW-1133">Transmembrane helix</keyword>
<evidence type="ECO:0000313" key="9">
    <source>
        <dbReference type="EMBL" id="MBB3840264.1"/>
    </source>
</evidence>
<feature type="domain" description="ABC3 transporter permease C-terminal" evidence="7">
    <location>
        <begin position="300"/>
        <end position="416"/>
    </location>
</feature>
<dbReference type="GO" id="GO:0022857">
    <property type="term" value="F:transmembrane transporter activity"/>
    <property type="evidence" value="ECO:0007669"/>
    <property type="project" value="TreeGrafter"/>
</dbReference>
<dbReference type="RefSeq" id="WP_183977133.1">
    <property type="nucleotide sequence ID" value="NZ_JACIBY010000010.1"/>
</dbReference>
<dbReference type="GO" id="GO:0005886">
    <property type="term" value="C:plasma membrane"/>
    <property type="evidence" value="ECO:0007669"/>
    <property type="project" value="UniProtKB-SubCell"/>
</dbReference>
<dbReference type="InterPro" id="IPR050250">
    <property type="entry name" value="Macrolide_Exporter_MacB"/>
</dbReference>
<reference evidence="9 10" key="1">
    <citation type="submission" date="2020-08" db="EMBL/GenBank/DDBJ databases">
        <title>Genomic Encyclopedia of Type Strains, Phase IV (KMG-IV): sequencing the most valuable type-strain genomes for metagenomic binning, comparative biology and taxonomic classification.</title>
        <authorList>
            <person name="Goeker M."/>
        </authorList>
    </citation>
    <scope>NUCLEOTIDE SEQUENCE [LARGE SCALE GENOMIC DNA]</scope>
    <source>
        <strain evidence="9 10">DSM 17976</strain>
    </source>
</reference>